<evidence type="ECO:0000313" key="2">
    <source>
        <dbReference type="EMBL" id="CAG2217541.1"/>
    </source>
</evidence>
<gene>
    <name evidence="2" type="ORF">MEDL_31135</name>
</gene>
<proteinExistence type="predicted"/>
<feature type="compositionally biased region" description="Basic and acidic residues" evidence="1">
    <location>
        <begin position="225"/>
        <end position="239"/>
    </location>
</feature>
<feature type="compositionally biased region" description="Basic and acidic residues" evidence="1">
    <location>
        <begin position="9"/>
        <end position="21"/>
    </location>
</feature>
<reference evidence="2" key="1">
    <citation type="submission" date="2021-03" db="EMBL/GenBank/DDBJ databases">
        <authorList>
            <person name="Bekaert M."/>
        </authorList>
    </citation>
    <scope>NUCLEOTIDE SEQUENCE</scope>
</reference>
<name>A0A8S3SHI4_MYTED</name>
<dbReference type="AlphaFoldDB" id="A0A8S3SHI4"/>
<evidence type="ECO:0000256" key="1">
    <source>
        <dbReference type="SAM" id="MobiDB-lite"/>
    </source>
</evidence>
<keyword evidence="3" id="KW-1185">Reference proteome</keyword>
<dbReference type="EMBL" id="CAJPWZ010001545">
    <property type="protein sequence ID" value="CAG2217541.1"/>
    <property type="molecule type" value="Genomic_DNA"/>
</dbReference>
<sequence length="341" mass="39668">MQSVYQDNDQFRNQRYTERNQGRNVRRTMEDTDEEEYSDNEFFGRTVNHLGAVKKINVHKIRNETRTVLVMMNDVEVKIEPDSGADVNVMDEYQYRAYKNRTREGAELLESKTKLSTLQSSLKVKGEFITTVRNATRGIKTKVVVIQGKTNSPPLIGKKTLIELGMLQIQEDGTLKEPNGLGIQGGNRKFEHKIPDIRNKAARAKSNHIRNSNKTENTIKKITQRDKNTRAQGDKEYKQHVTNKHSQKKKYREHSFKISDRVSFKQEKRNKWSTAYELEPYIIYKISGSSIGSQQRKVFRDSSHFKLENNIDIPNSNGKWRDRIWMHTKPNGDKHMVAPGR</sequence>
<feature type="compositionally biased region" description="Basic residues" evidence="1">
    <location>
        <begin position="241"/>
        <end position="251"/>
    </location>
</feature>
<protein>
    <submittedName>
        <fullName evidence="2">Uncharacterized protein</fullName>
    </submittedName>
</protein>
<accession>A0A8S3SHI4</accession>
<dbReference type="OrthoDB" id="5989380at2759"/>
<comment type="caution">
    <text evidence="2">The sequence shown here is derived from an EMBL/GenBank/DDBJ whole genome shotgun (WGS) entry which is preliminary data.</text>
</comment>
<evidence type="ECO:0000313" key="3">
    <source>
        <dbReference type="Proteomes" id="UP000683360"/>
    </source>
</evidence>
<organism evidence="2 3">
    <name type="scientific">Mytilus edulis</name>
    <name type="common">Blue mussel</name>
    <dbReference type="NCBI Taxonomy" id="6550"/>
    <lineage>
        <taxon>Eukaryota</taxon>
        <taxon>Metazoa</taxon>
        <taxon>Spiralia</taxon>
        <taxon>Lophotrochozoa</taxon>
        <taxon>Mollusca</taxon>
        <taxon>Bivalvia</taxon>
        <taxon>Autobranchia</taxon>
        <taxon>Pteriomorphia</taxon>
        <taxon>Mytilida</taxon>
        <taxon>Mytiloidea</taxon>
        <taxon>Mytilidae</taxon>
        <taxon>Mytilinae</taxon>
        <taxon>Mytilus</taxon>
    </lineage>
</organism>
<feature type="region of interest" description="Disordered" evidence="1">
    <location>
        <begin position="225"/>
        <end position="251"/>
    </location>
</feature>
<feature type="region of interest" description="Disordered" evidence="1">
    <location>
        <begin position="1"/>
        <end position="32"/>
    </location>
</feature>
<dbReference type="Proteomes" id="UP000683360">
    <property type="component" value="Unassembled WGS sequence"/>
</dbReference>